<dbReference type="InterPro" id="IPR011990">
    <property type="entry name" value="TPR-like_helical_dom_sf"/>
</dbReference>
<accession>A0A2P8C6G6</accession>
<dbReference type="EMBL" id="PYGA01000053">
    <property type="protein sequence ID" value="PSK80563.1"/>
    <property type="molecule type" value="Genomic_DNA"/>
</dbReference>
<dbReference type="SUPFAM" id="SSF48452">
    <property type="entry name" value="TPR-like"/>
    <property type="match status" value="2"/>
</dbReference>
<sequence>LAVHWAYQLQERFPDGQLYINLRGYDPGAPVGAHEALRRFLTALGVDPQSIPQDPDAAAAMYRSVLADRRVLVVLDNAATATQVRPLLPGSSDCLVIVTSRSRLSGLAVRDSARRLTLGTLPTDEAVALLRAVTAGYRPEDDARKLAELAGLCARLPLALRIAAERAAGNPHLRIDDLITDLRDESAIWDALSTGDDEDADAVRTVFAWSYRSLPEPAARVFRLLGLHPGPEFGVHAAAALGALPTARTRQLLDSLVGAHLIEQSGPDRYEFHDLLRAYATDQAHREEPPEERAAALRRVLDWYLHTADAAQDWISPAEEHLVSASPEDGGHPLTFPDFDAAVDWAETEHATMLRSVRAAEAAGLDRLTWQLAAVMWNARPSSASVTDSLDVDRVGLDAAVRLGDRAAEALLLTNLGVDFNQVNRYSESLEPHRSALAIRRDIGDRGGEADSLNLLGLTHLWTRNLDAAAQHFEAAIALFQELGSAHWAANSRSNLASAHYRAGRLTEAETVVREALAAHRSLDNRRGEGNALRLLSDVQCEQGDIEGALHTAHAALDIALDLRNQRLEGFWLSTLGNAQHAKGDFADALESFQRSAVLHRRLGDRSREASAWQGAGETYRSLGRPDEAADFHRRAAATHRELHDPWNEALALDGLAAALLSEDPAAAQRHWAAALDLIAEYNDARAAQMRERIGRRLAEPT</sequence>
<dbReference type="SMART" id="SM00028">
    <property type="entry name" value="TPR"/>
    <property type="match status" value="6"/>
</dbReference>
<dbReference type="Gene3D" id="3.40.50.300">
    <property type="entry name" value="P-loop containing nucleotide triphosphate hydrolases"/>
    <property type="match status" value="1"/>
</dbReference>
<keyword evidence="2" id="KW-1185">Reference proteome</keyword>
<proteinExistence type="predicted"/>
<evidence type="ECO:0000313" key="1">
    <source>
        <dbReference type="EMBL" id="PSK80563.1"/>
    </source>
</evidence>
<gene>
    <name evidence="1" type="ORF">CLV63_1535</name>
</gene>
<dbReference type="Gene3D" id="1.25.40.10">
    <property type="entry name" value="Tetratricopeptide repeat domain"/>
    <property type="match status" value="2"/>
</dbReference>
<feature type="non-terminal residue" evidence="1">
    <location>
        <position position="1"/>
    </location>
</feature>
<reference evidence="1 2" key="1">
    <citation type="submission" date="2018-03" db="EMBL/GenBank/DDBJ databases">
        <title>Genomic Encyclopedia of Archaeal and Bacterial Type Strains, Phase II (KMG-II): from individual species to whole genera.</title>
        <authorList>
            <person name="Goeker M."/>
        </authorList>
    </citation>
    <scope>NUCLEOTIDE SEQUENCE [LARGE SCALE GENOMIC DNA]</scope>
    <source>
        <strain evidence="1 2">DSM 45312</strain>
    </source>
</reference>
<comment type="caution">
    <text evidence="1">The sequence shown here is derived from an EMBL/GenBank/DDBJ whole genome shotgun (WGS) entry which is preliminary data.</text>
</comment>
<dbReference type="PANTHER" id="PTHR47691">
    <property type="entry name" value="REGULATOR-RELATED"/>
    <property type="match status" value="1"/>
</dbReference>
<dbReference type="AlphaFoldDB" id="A0A2P8C6G6"/>
<dbReference type="PANTHER" id="PTHR47691:SF3">
    <property type="entry name" value="HTH-TYPE TRANSCRIPTIONAL REGULATOR RV0890C-RELATED"/>
    <property type="match status" value="1"/>
</dbReference>
<dbReference type="Pfam" id="PF13424">
    <property type="entry name" value="TPR_12"/>
    <property type="match status" value="2"/>
</dbReference>
<dbReference type="RefSeq" id="WP_211301604.1">
    <property type="nucleotide sequence ID" value="NZ_PYGA01000053.1"/>
</dbReference>
<dbReference type="Proteomes" id="UP000240542">
    <property type="component" value="Unassembled WGS sequence"/>
</dbReference>
<dbReference type="InterPro" id="IPR027417">
    <property type="entry name" value="P-loop_NTPase"/>
</dbReference>
<dbReference type="InterPro" id="IPR019734">
    <property type="entry name" value="TPR_rpt"/>
</dbReference>
<name>A0A2P8C6G6_9ACTN</name>
<evidence type="ECO:0000313" key="2">
    <source>
        <dbReference type="Proteomes" id="UP000240542"/>
    </source>
</evidence>
<organism evidence="1 2">
    <name type="scientific">Murinocardiopsis flavida</name>
    <dbReference type="NCBI Taxonomy" id="645275"/>
    <lineage>
        <taxon>Bacteria</taxon>
        <taxon>Bacillati</taxon>
        <taxon>Actinomycetota</taxon>
        <taxon>Actinomycetes</taxon>
        <taxon>Streptosporangiales</taxon>
        <taxon>Nocardiopsidaceae</taxon>
        <taxon>Murinocardiopsis</taxon>
    </lineage>
</organism>
<dbReference type="SUPFAM" id="SSF52540">
    <property type="entry name" value="P-loop containing nucleoside triphosphate hydrolases"/>
    <property type="match status" value="1"/>
</dbReference>
<protein>
    <submittedName>
        <fullName evidence="1">Tetratricopeptide repeat protein</fullName>
    </submittedName>
</protein>